<accession>A0ABY1JUR6</accession>
<reference evidence="1 2" key="1">
    <citation type="submission" date="2017-01" db="EMBL/GenBank/DDBJ databases">
        <authorList>
            <person name="Varghese N."/>
            <person name="Submissions S."/>
        </authorList>
    </citation>
    <scope>NUCLEOTIDE SEQUENCE [LARGE SCALE GENOMIC DNA]</scope>
    <source>
        <strain evidence="1 2">ATCC 23464</strain>
    </source>
</reference>
<dbReference type="EMBL" id="FTNK01000004">
    <property type="protein sequence ID" value="SIQ80854.1"/>
    <property type="molecule type" value="Genomic_DNA"/>
</dbReference>
<evidence type="ECO:0000313" key="2">
    <source>
        <dbReference type="Proteomes" id="UP000186666"/>
    </source>
</evidence>
<dbReference type="Proteomes" id="UP000186666">
    <property type="component" value="Unassembled WGS sequence"/>
</dbReference>
<organism evidence="1 2">
    <name type="scientific">Paenibacillus macquariensis</name>
    <dbReference type="NCBI Taxonomy" id="948756"/>
    <lineage>
        <taxon>Bacteria</taxon>
        <taxon>Bacillati</taxon>
        <taxon>Bacillota</taxon>
        <taxon>Bacilli</taxon>
        <taxon>Bacillales</taxon>
        <taxon>Paenibacillaceae</taxon>
        <taxon>Paenibacillus</taxon>
    </lineage>
</organism>
<sequence length="31" mass="3819">MNKRKQYNKKSVLYGNELRYKFEGVRNIVKD</sequence>
<name>A0ABY1JUR6_9BACL</name>
<gene>
    <name evidence="1" type="ORF">SAMN05421578_104147</name>
</gene>
<protein>
    <submittedName>
        <fullName evidence="1">Uncharacterized protein</fullName>
    </submittedName>
</protein>
<comment type="caution">
    <text evidence="1">The sequence shown here is derived from an EMBL/GenBank/DDBJ whole genome shotgun (WGS) entry which is preliminary data.</text>
</comment>
<keyword evidence="2" id="KW-1185">Reference proteome</keyword>
<proteinExistence type="predicted"/>
<evidence type="ECO:0000313" key="1">
    <source>
        <dbReference type="EMBL" id="SIQ80854.1"/>
    </source>
</evidence>